<gene>
    <name evidence="1" type="ordered locus">CKL_0771</name>
</gene>
<accession>A5N693</accession>
<sequence>MTAVIQETRKYEAEGLIIRYLEHSFVSIIKNIEGHCKGCIVINNRTE</sequence>
<dbReference type="HOGENOM" id="CLU_3166454_0_0_9"/>
<dbReference type="EMBL" id="CP000673">
    <property type="protein sequence ID" value="EDK32824.1"/>
    <property type="molecule type" value="Genomic_DNA"/>
</dbReference>
<name>A5N693_CLOK5</name>
<proteinExistence type="predicted"/>
<evidence type="ECO:0000313" key="2">
    <source>
        <dbReference type="Proteomes" id="UP000002411"/>
    </source>
</evidence>
<dbReference type="RefSeq" id="WP_011989339.1">
    <property type="nucleotide sequence ID" value="NC_009706.1"/>
</dbReference>
<dbReference type="Proteomes" id="UP000002411">
    <property type="component" value="Chromosome"/>
</dbReference>
<evidence type="ECO:0000313" key="1">
    <source>
        <dbReference type="EMBL" id="EDK32824.1"/>
    </source>
</evidence>
<dbReference type="KEGG" id="ckl:CKL_0771"/>
<protein>
    <submittedName>
        <fullName evidence="1">Predicted succinate dehydrogenase, flavoprotein subunit</fullName>
    </submittedName>
</protein>
<organism evidence="1 2">
    <name type="scientific">Clostridium kluyveri (strain ATCC 8527 / DSM 555 / NBRC 12016 / NCIMB 10680 / K1)</name>
    <dbReference type="NCBI Taxonomy" id="431943"/>
    <lineage>
        <taxon>Bacteria</taxon>
        <taxon>Bacillati</taxon>
        <taxon>Bacillota</taxon>
        <taxon>Clostridia</taxon>
        <taxon>Eubacteriales</taxon>
        <taxon>Clostridiaceae</taxon>
        <taxon>Clostridium</taxon>
    </lineage>
</organism>
<reference evidence="1 2" key="1">
    <citation type="journal article" date="2008" name="Proc. Natl. Acad. Sci. U.S.A.">
        <title>The genome of Clostridium kluyveri, a strict anaerobe with unique metabolic features.</title>
        <authorList>
            <person name="Seedorf H."/>
            <person name="Fricke W.F."/>
            <person name="Veith B."/>
            <person name="Brueggemann H."/>
            <person name="Liesegang H."/>
            <person name="Strittmatter A."/>
            <person name="Miethke M."/>
            <person name="Buckel W."/>
            <person name="Hinderberger J."/>
            <person name="Li F."/>
            <person name="Hagemeier C."/>
            <person name="Thauer R.K."/>
            <person name="Gottschalk G."/>
        </authorList>
    </citation>
    <scope>NUCLEOTIDE SEQUENCE [LARGE SCALE GENOMIC DNA]</scope>
    <source>
        <strain evidence="2">ATCC 8527 / DSM 555 / NCIMB 10680</strain>
    </source>
</reference>
<keyword evidence="2" id="KW-1185">Reference proteome</keyword>
<dbReference type="STRING" id="431943.CKL_0771"/>
<dbReference type="AlphaFoldDB" id="A5N693"/>